<organism evidence="1">
    <name type="scientific">Rhizophora mucronata</name>
    <name type="common">Asiatic mangrove</name>
    <dbReference type="NCBI Taxonomy" id="61149"/>
    <lineage>
        <taxon>Eukaryota</taxon>
        <taxon>Viridiplantae</taxon>
        <taxon>Streptophyta</taxon>
        <taxon>Embryophyta</taxon>
        <taxon>Tracheophyta</taxon>
        <taxon>Spermatophyta</taxon>
        <taxon>Magnoliopsida</taxon>
        <taxon>eudicotyledons</taxon>
        <taxon>Gunneridae</taxon>
        <taxon>Pentapetalae</taxon>
        <taxon>rosids</taxon>
        <taxon>fabids</taxon>
        <taxon>Malpighiales</taxon>
        <taxon>Rhizophoraceae</taxon>
        <taxon>Rhizophora</taxon>
    </lineage>
</organism>
<protein>
    <submittedName>
        <fullName evidence="1">Uncharacterized protein</fullName>
    </submittedName>
</protein>
<dbReference type="EMBL" id="GGEC01066895">
    <property type="protein sequence ID" value="MBX47379.1"/>
    <property type="molecule type" value="Transcribed_RNA"/>
</dbReference>
<name>A0A2P2NY96_RHIMU</name>
<proteinExistence type="predicted"/>
<accession>A0A2P2NY96</accession>
<evidence type="ECO:0000313" key="1">
    <source>
        <dbReference type="EMBL" id="MBX47379.1"/>
    </source>
</evidence>
<sequence>MIQVPEVAAVLLKAS</sequence>
<reference evidence="1" key="1">
    <citation type="submission" date="2018-02" db="EMBL/GenBank/DDBJ databases">
        <title>Rhizophora mucronata_Transcriptome.</title>
        <authorList>
            <person name="Meera S.P."/>
            <person name="Sreeshan A."/>
            <person name="Augustine A."/>
        </authorList>
    </citation>
    <scope>NUCLEOTIDE SEQUENCE</scope>
    <source>
        <tissue evidence="1">Leaf</tissue>
    </source>
</reference>